<protein>
    <submittedName>
        <fullName evidence="2">Uncharacterized protein</fullName>
    </submittedName>
</protein>
<dbReference type="EMBL" id="JBBPBM010000018">
    <property type="protein sequence ID" value="KAK8555201.1"/>
    <property type="molecule type" value="Genomic_DNA"/>
</dbReference>
<accession>A0ABR2E8V2</accession>
<feature type="region of interest" description="Disordered" evidence="1">
    <location>
        <begin position="1"/>
        <end position="21"/>
    </location>
</feature>
<reference evidence="2 3" key="1">
    <citation type="journal article" date="2024" name="G3 (Bethesda)">
        <title>Genome assembly of Hibiscus sabdariffa L. provides insights into metabolisms of medicinal natural products.</title>
        <authorList>
            <person name="Kim T."/>
        </authorList>
    </citation>
    <scope>NUCLEOTIDE SEQUENCE [LARGE SCALE GENOMIC DNA]</scope>
    <source>
        <strain evidence="2">TK-2024</strain>
        <tissue evidence="2">Old leaves</tissue>
    </source>
</reference>
<dbReference type="Proteomes" id="UP001472677">
    <property type="component" value="Unassembled WGS sequence"/>
</dbReference>
<evidence type="ECO:0000313" key="3">
    <source>
        <dbReference type="Proteomes" id="UP001472677"/>
    </source>
</evidence>
<feature type="compositionally biased region" description="Polar residues" evidence="1">
    <location>
        <begin position="106"/>
        <end position="115"/>
    </location>
</feature>
<keyword evidence="3" id="KW-1185">Reference proteome</keyword>
<evidence type="ECO:0000313" key="2">
    <source>
        <dbReference type="EMBL" id="KAK8555201.1"/>
    </source>
</evidence>
<proteinExistence type="predicted"/>
<comment type="caution">
    <text evidence="2">The sequence shown here is derived from an EMBL/GenBank/DDBJ whole genome shotgun (WGS) entry which is preliminary data.</text>
</comment>
<name>A0ABR2E8V2_9ROSI</name>
<feature type="compositionally biased region" description="Polar residues" evidence="1">
    <location>
        <begin position="81"/>
        <end position="94"/>
    </location>
</feature>
<evidence type="ECO:0000256" key="1">
    <source>
        <dbReference type="SAM" id="MobiDB-lite"/>
    </source>
</evidence>
<gene>
    <name evidence="2" type="ORF">V6N12_009354</name>
</gene>
<feature type="region of interest" description="Disordered" evidence="1">
    <location>
        <begin position="56"/>
        <end position="115"/>
    </location>
</feature>
<sequence length="115" mass="12955">MLHRLQLSHQNTQQKPIKKTYKKKAQVGIGLYTYPKTGDHIWNPGTSTEHVVTRGSKSKIGEADPSQFQHHSKGKGLHWKGSTTVTTRQLQENVETVRKKRGRPPKSQTLGTQSS</sequence>
<organism evidence="2 3">
    <name type="scientific">Hibiscus sabdariffa</name>
    <name type="common">roselle</name>
    <dbReference type="NCBI Taxonomy" id="183260"/>
    <lineage>
        <taxon>Eukaryota</taxon>
        <taxon>Viridiplantae</taxon>
        <taxon>Streptophyta</taxon>
        <taxon>Embryophyta</taxon>
        <taxon>Tracheophyta</taxon>
        <taxon>Spermatophyta</taxon>
        <taxon>Magnoliopsida</taxon>
        <taxon>eudicotyledons</taxon>
        <taxon>Gunneridae</taxon>
        <taxon>Pentapetalae</taxon>
        <taxon>rosids</taxon>
        <taxon>malvids</taxon>
        <taxon>Malvales</taxon>
        <taxon>Malvaceae</taxon>
        <taxon>Malvoideae</taxon>
        <taxon>Hibiscus</taxon>
    </lineage>
</organism>